<dbReference type="Gene3D" id="3.40.30.10">
    <property type="entry name" value="Glutaredoxin"/>
    <property type="match status" value="1"/>
</dbReference>
<evidence type="ECO:0000313" key="3">
    <source>
        <dbReference type="EMBL" id="GLX79742.1"/>
    </source>
</evidence>
<dbReference type="PANTHER" id="PTHR42852">
    <property type="entry name" value="THIOL:DISULFIDE INTERCHANGE PROTEIN DSBE"/>
    <property type="match status" value="1"/>
</dbReference>
<dbReference type="InterPro" id="IPR036249">
    <property type="entry name" value="Thioredoxin-like_sf"/>
</dbReference>
<dbReference type="InterPro" id="IPR050553">
    <property type="entry name" value="Thioredoxin_ResA/DsbE_sf"/>
</dbReference>
<comment type="caution">
    <text evidence="3">The sequence shown here is derived from an EMBL/GenBank/DDBJ whole genome shotgun (WGS) entry which is preliminary data.</text>
</comment>
<keyword evidence="4" id="KW-1185">Reference proteome</keyword>
<dbReference type="Proteomes" id="UP001157186">
    <property type="component" value="Unassembled WGS sequence"/>
</dbReference>
<organism evidence="3 4">
    <name type="scientific">Thalassotalea insulae</name>
    <dbReference type="NCBI Taxonomy" id="2056778"/>
    <lineage>
        <taxon>Bacteria</taxon>
        <taxon>Pseudomonadati</taxon>
        <taxon>Pseudomonadota</taxon>
        <taxon>Gammaproteobacteria</taxon>
        <taxon>Alteromonadales</taxon>
        <taxon>Colwelliaceae</taxon>
        <taxon>Thalassotalea</taxon>
    </lineage>
</organism>
<dbReference type="InterPro" id="IPR013766">
    <property type="entry name" value="Thioredoxin_domain"/>
</dbReference>
<sequence length="571" mass="63883">MLLSALKPYTIFMSLLVFLSACSPADKSIFIEQNTSQITITGEITGYDHQPMAQAIIEVTPLVSGSDKNFQQINVDTSGAYSAILDKNQRYLLMVAGVGHMPMKLLLDATELSDANLDLSLDAITYLTAPETVAVKLLTADGSQASHALEVQDDGSFAATIALDAGEVKYQLRGISKAKMSIENPRASSFEYDNGGNFYSVIEHKGGNLVIRYNPAIDAINAESLLAGQQISSSFAAKQNKDLTLMAQYNRLLIEQRLYLSDIQRPPFVYPEGLETIKAWQADPQYAEQAQLLLAMSTAIHGQPYSLFQQTLAEIASESWLWSLPEVSFATSLRLAGMTSDELEYHQGIINQADTLDQKVQHFLSDNPNDDAKAELLMILAYSYRRGEMYEQYDKYYQMLLADYAHVKNFERFKTILQPKSLPIGQPSPEFAIKDITDPDTSYNKASFANKVYLLDFWATWCVPCIKEMPDLHQAYSKYNDKGFEILSLSADDSIADIKKFRQGDWAMPWKHGFLDDRKHPMIKDYMVFGYPVAYLIDENGAVLASGDKVRGKRLSKTLSIYFDKKNAAKG</sequence>
<reference evidence="3 4" key="1">
    <citation type="submission" date="2023-03" db="EMBL/GenBank/DDBJ databases">
        <title>Draft genome sequence of Thalassotalea insulae KCTC 62186T.</title>
        <authorList>
            <person name="Sawabe T."/>
        </authorList>
    </citation>
    <scope>NUCLEOTIDE SEQUENCE [LARGE SCALE GENOMIC DNA]</scope>
    <source>
        <strain evidence="3 4">KCTC 62186</strain>
    </source>
</reference>
<dbReference type="RefSeq" id="WP_284245672.1">
    <property type="nucleotide sequence ID" value="NZ_BSST01000001.1"/>
</dbReference>
<dbReference type="Pfam" id="PF00578">
    <property type="entry name" value="AhpC-TSA"/>
    <property type="match status" value="1"/>
</dbReference>
<name>A0ABQ6GYT3_9GAMM</name>
<accession>A0ABQ6GYT3</accession>
<evidence type="ECO:0000256" key="1">
    <source>
        <dbReference type="SAM" id="SignalP"/>
    </source>
</evidence>
<dbReference type="EMBL" id="BSST01000001">
    <property type="protein sequence ID" value="GLX79742.1"/>
    <property type="molecule type" value="Genomic_DNA"/>
</dbReference>
<dbReference type="CDD" id="cd02966">
    <property type="entry name" value="TlpA_like_family"/>
    <property type="match status" value="1"/>
</dbReference>
<feature type="signal peptide" evidence="1">
    <location>
        <begin position="1"/>
        <end position="25"/>
    </location>
</feature>
<dbReference type="SUPFAM" id="SSF52833">
    <property type="entry name" value="Thioredoxin-like"/>
    <property type="match status" value="1"/>
</dbReference>
<evidence type="ECO:0000313" key="4">
    <source>
        <dbReference type="Proteomes" id="UP001157186"/>
    </source>
</evidence>
<feature type="chain" id="PRO_5047204834" description="Thioredoxin domain-containing protein" evidence="1">
    <location>
        <begin position="26"/>
        <end position="571"/>
    </location>
</feature>
<evidence type="ECO:0000259" key="2">
    <source>
        <dbReference type="PROSITE" id="PS51352"/>
    </source>
</evidence>
<gene>
    <name evidence="3" type="ORF">tinsulaeT_30820</name>
</gene>
<dbReference type="PROSITE" id="PS51352">
    <property type="entry name" value="THIOREDOXIN_2"/>
    <property type="match status" value="1"/>
</dbReference>
<keyword evidence="1" id="KW-0732">Signal</keyword>
<proteinExistence type="predicted"/>
<dbReference type="PROSITE" id="PS51257">
    <property type="entry name" value="PROKAR_LIPOPROTEIN"/>
    <property type="match status" value="1"/>
</dbReference>
<dbReference type="PANTHER" id="PTHR42852:SF13">
    <property type="entry name" value="PROTEIN DIPZ"/>
    <property type="match status" value="1"/>
</dbReference>
<dbReference type="InterPro" id="IPR000866">
    <property type="entry name" value="AhpC/TSA"/>
</dbReference>
<protein>
    <recommendedName>
        <fullName evidence="2">Thioredoxin domain-containing protein</fullName>
    </recommendedName>
</protein>
<feature type="domain" description="Thioredoxin" evidence="2">
    <location>
        <begin position="422"/>
        <end position="568"/>
    </location>
</feature>